<feature type="domain" description="FHA" evidence="6">
    <location>
        <begin position="115"/>
        <end position="187"/>
    </location>
</feature>
<dbReference type="PROSITE" id="PS50006">
    <property type="entry name" value="FHA_DOMAIN"/>
    <property type="match status" value="1"/>
</dbReference>
<dbReference type="eggNOG" id="ENOG502RCD5">
    <property type="taxonomic scope" value="Eukaryota"/>
</dbReference>
<comment type="subcellular location">
    <subcellularLocation>
        <location evidence="1">Nucleus</location>
    </subcellularLocation>
</comment>
<dbReference type="PANTHER" id="PTHR12162">
    <property type="entry name" value="NIBRIN-RELATED"/>
    <property type="match status" value="1"/>
</dbReference>
<dbReference type="GO" id="GO:0030870">
    <property type="term" value="C:Mre11 complex"/>
    <property type="evidence" value="ECO:0007669"/>
    <property type="project" value="InterPro"/>
</dbReference>
<name>S8C7Y4_DACHA</name>
<dbReference type="AlphaFoldDB" id="S8C7Y4"/>
<keyword evidence="3" id="KW-0234">DNA repair</keyword>
<reference evidence="7 8" key="1">
    <citation type="journal article" date="2013" name="PLoS Genet.">
        <title>Genomic mechanisms accounting for the adaptation to parasitism in nematode-trapping fungi.</title>
        <authorList>
            <person name="Meerupati T."/>
            <person name="Andersson K.M."/>
            <person name="Friman E."/>
            <person name="Kumar D."/>
            <person name="Tunlid A."/>
            <person name="Ahren D."/>
        </authorList>
    </citation>
    <scope>NUCLEOTIDE SEQUENCE [LARGE SCALE GENOMIC DNA]</scope>
    <source>
        <strain evidence="7 8">CBS 200.50</strain>
    </source>
</reference>
<feature type="compositionally biased region" description="Polar residues" evidence="5">
    <location>
        <begin position="561"/>
        <end position="587"/>
    </location>
</feature>
<evidence type="ECO:0000256" key="3">
    <source>
        <dbReference type="ARBA" id="ARBA00023204"/>
    </source>
</evidence>
<evidence type="ECO:0000256" key="4">
    <source>
        <dbReference type="ARBA" id="ARBA00023242"/>
    </source>
</evidence>
<reference evidence="8" key="2">
    <citation type="submission" date="2013-04" db="EMBL/GenBank/DDBJ databases">
        <title>Genomic mechanisms accounting for the adaptation to parasitism in nematode-trapping fungi.</title>
        <authorList>
            <person name="Ahren D.G."/>
        </authorList>
    </citation>
    <scope>NUCLEOTIDE SEQUENCE [LARGE SCALE GENOMIC DNA]</scope>
    <source>
        <strain evidence="8">CBS 200.50</strain>
    </source>
</reference>
<comment type="caution">
    <text evidence="7">The sequence shown here is derived from an EMBL/GenBank/DDBJ whole genome shotgun (WGS) entry which is preliminary data.</text>
</comment>
<dbReference type="Pfam" id="PF16508">
    <property type="entry name" value="NIBRIN_BRCT_II"/>
    <property type="match status" value="1"/>
</dbReference>
<evidence type="ECO:0000313" key="7">
    <source>
        <dbReference type="EMBL" id="EPS43827.1"/>
    </source>
</evidence>
<dbReference type="InterPro" id="IPR032429">
    <property type="entry name" value="Nibrin_BRCT2"/>
</dbReference>
<feature type="compositionally biased region" description="Polar residues" evidence="5">
    <location>
        <begin position="877"/>
        <end position="896"/>
    </location>
</feature>
<dbReference type="GO" id="GO:0003684">
    <property type="term" value="F:damaged DNA binding"/>
    <property type="evidence" value="ECO:0007669"/>
    <property type="project" value="TreeGrafter"/>
</dbReference>
<feature type="region of interest" description="Disordered" evidence="5">
    <location>
        <begin position="832"/>
        <end position="963"/>
    </location>
</feature>
<accession>S8C7Y4</accession>
<gene>
    <name evidence="7" type="ORF">H072_2129</name>
</gene>
<sequence>MAPRPRGLITWVGVERFESPHVSLLFSPLQNFDIILAARVSLACAFDFTDWKQTAWIYSYGLERPLYHSILYELGDASPAPTRTTFVFLVGVVQCASCARKHFTNMWILDTDTDLLGGRRRWLRPGSESILGRTNFEGPTQKAISRRHIVMAVEKVPKDEGLSIRYHSKLTLKDESKKGSTIDGEFINGSSVVMDPATEHSFQMASAPQIFRIKYEPQVFTVHLSGKKKVNLKTALKDYLDKLEQLDIKCVAEFLPGTTTVVVVTKRNLPVSLRALINGAWIVTSAFVDALVAAATQPTADNGEPLDSPLQLDISENWPDPINFLPPPGQEPNPKAPDFFKPNPTRKTMFEKWAVICCTTQHMDIFAGVVADAGGKIEFFELKEGKTKPAELIVHLDKLKRKWIVLAPNTDDIWHANFRKDVEARTSIRFAEQNEFLDAILNADPTMLARPYEPETQASLHESVEIPSAPPLSEAAAKGSQPVGRRTRAHDKEESKGEHSQIMEPPARPSAESSMRRTQTTQSRTSRYVSQIKLDDSDDDNFVPLPAPVSSSATSVKAASQGSKTTSRGVSFSQAAGRGTQLSAISESQGLSQGLSQGTKKRRSMPSDDEEDEDIMDRMLAGQAAMKKRKIAEEAKKSVEPAKPVKQLPSIQKKLDMPAQPVKPEPIEEEGDDMDMKPAKGKMKAVDSKVIKTAQEIRRKEEAEAALEDAANEMSPDEIAAVAKMRDLAIVEVFEVVVRTDRPTTRSQAYGDEGDRWDETWNGRKNFKKFKRRNRDGEAEGPMRRMGGHIMVPLVEHKAKDYGIGESYWIDKSTGSSKGRNNNSSVVSHVSETQLLMAPMPRSSKILPEVQEISDDDEDLIEEEETARDDSPVVRRSQPTKSRAAAQNTQSSTRGTARSIVHSSIPIATQTSVARSAARSKRTTSNRNSVSEEPARKKTKTRSSMFNDSEEDSDDDELKFKFK</sequence>
<keyword evidence="2" id="KW-0227">DNA damage</keyword>
<feature type="region of interest" description="Disordered" evidence="5">
    <location>
        <begin position="456"/>
        <end position="687"/>
    </location>
</feature>
<keyword evidence="4" id="KW-0539">Nucleus</keyword>
<feature type="compositionally biased region" description="Low complexity" evidence="5">
    <location>
        <begin position="548"/>
        <end position="560"/>
    </location>
</feature>
<dbReference type="EMBL" id="AQGS01000063">
    <property type="protein sequence ID" value="EPS43827.1"/>
    <property type="molecule type" value="Genomic_DNA"/>
</dbReference>
<evidence type="ECO:0000259" key="6">
    <source>
        <dbReference type="PROSITE" id="PS50006"/>
    </source>
</evidence>
<keyword evidence="8" id="KW-1185">Reference proteome</keyword>
<dbReference type="GO" id="GO:0007095">
    <property type="term" value="P:mitotic G2 DNA damage checkpoint signaling"/>
    <property type="evidence" value="ECO:0007669"/>
    <property type="project" value="InterPro"/>
</dbReference>
<feature type="compositionally biased region" description="Basic and acidic residues" evidence="5">
    <location>
        <begin position="674"/>
        <end position="687"/>
    </location>
</feature>
<feature type="compositionally biased region" description="Acidic residues" evidence="5">
    <location>
        <begin position="852"/>
        <end position="867"/>
    </location>
</feature>
<feature type="compositionally biased region" description="Acidic residues" evidence="5">
    <location>
        <begin position="948"/>
        <end position="957"/>
    </location>
</feature>
<evidence type="ECO:0000256" key="2">
    <source>
        <dbReference type="ARBA" id="ARBA00022763"/>
    </source>
</evidence>
<dbReference type="STRING" id="1284197.S8C7Y4"/>
<dbReference type="GO" id="GO:0000724">
    <property type="term" value="P:double-strand break repair via homologous recombination"/>
    <property type="evidence" value="ECO:0007669"/>
    <property type="project" value="TreeGrafter"/>
</dbReference>
<feature type="compositionally biased region" description="Low complexity" evidence="5">
    <location>
        <begin position="588"/>
        <end position="598"/>
    </location>
</feature>
<feature type="compositionally biased region" description="Low complexity" evidence="5">
    <location>
        <begin position="516"/>
        <end position="527"/>
    </location>
</feature>
<feature type="compositionally biased region" description="Basic and acidic residues" evidence="5">
    <location>
        <begin position="490"/>
        <end position="501"/>
    </location>
</feature>
<feature type="compositionally biased region" description="Basic and acidic residues" evidence="5">
    <location>
        <begin position="631"/>
        <end position="640"/>
    </location>
</feature>
<dbReference type="Gene3D" id="2.60.200.20">
    <property type="match status" value="1"/>
</dbReference>
<evidence type="ECO:0000256" key="1">
    <source>
        <dbReference type="ARBA" id="ARBA00004123"/>
    </source>
</evidence>
<evidence type="ECO:0000256" key="5">
    <source>
        <dbReference type="SAM" id="MobiDB-lite"/>
    </source>
</evidence>
<dbReference type="PANTHER" id="PTHR12162:SF0">
    <property type="entry name" value="NIBRIN"/>
    <property type="match status" value="1"/>
</dbReference>
<organism evidence="7 8">
    <name type="scientific">Dactylellina haptotyla (strain CBS 200.50)</name>
    <name type="common">Nematode-trapping fungus</name>
    <name type="synonym">Monacrosporium haptotylum</name>
    <dbReference type="NCBI Taxonomy" id="1284197"/>
    <lineage>
        <taxon>Eukaryota</taxon>
        <taxon>Fungi</taxon>
        <taxon>Dikarya</taxon>
        <taxon>Ascomycota</taxon>
        <taxon>Pezizomycotina</taxon>
        <taxon>Orbiliomycetes</taxon>
        <taxon>Orbiliales</taxon>
        <taxon>Orbiliaceae</taxon>
        <taxon>Dactylellina</taxon>
    </lineage>
</organism>
<evidence type="ECO:0000313" key="8">
    <source>
        <dbReference type="Proteomes" id="UP000015100"/>
    </source>
</evidence>
<dbReference type="InterPro" id="IPR000253">
    <property type="entry name" value="FHA_dom"/>
</dbReference>
<dbReference type="InterPro" id="IPR040227">
    <property type="entry name" value="Nibrin-rel"/>
</dbReference>
<dbReference type="OMA" id="GIGDHYW"/>
<protein>
    <recommendedName>
        <fullName evidence="6">FHA domain-containing protein</fullName>
    </recommendedName>
</protein>
<dbReference type="Proteomes" id="UP000015100">
    <property type="component" value="Unassembled WGS sequence"/>
</dbReference>
<proteinExistence type="predicted"/>
<dbReference type="OrthoDB" id="552194at2759"/>
<dbReference type="HOGENOM" id="CLU_007951_0_0_1"/>